<keyword evidence="1" id="KW-0732">Signal</keyword>
<dbReference type="PROSITE" id="PS00194">
    <property type="entry name" value="THIOREDOXIN_1"/>
    <property type="match status" value="1"/>
</dbReference>
<evidence type="ECO:0000313" key="4">
    <source>
        <dbReference type="EMBL" id="TDY60421.1"/>
    </source>
</evidence>
<keyword evidence="5" id="KW-1185">Reference proteome</keyword>
<dbReference type="Gene3D" id="3.40.30.10">
    <property type="entry name" value="Glutaredoxin"/>
    <property type="match status" value="1"/>
</dbReference>
<sequence>MKLNTLKLIAMKKITFVFLLTLITTVYVSAQEINWLTLDEAIALQKKEPKKIMMDIYTNWCGPCKMLDKNTFQNKEVADYVNKHYYAVKLNGEGNDVVTYKDKAYGNPNYDPAKANRRNSAHELARYFQINAYPTVLFFDETAEVITPLRGYQTPPQLELYLKMFKNDDHKNIKTQDEFNTYYNAFKAEFKG</sequence>
<evidence type="ECO:0000256" key="2">
    <source>
        <dbReference type="ARBA" id="ARBA00023284"/>
    </source>
</evidence>
<organism evidence="4 5">
    <name type="scientific">Algibacter lectus</name>
    <dbReference type="NCBI Taxonomy" id="221126"/>
    <lineage>
        <taxon>Bacteria</taxon>
        <taxon>Pseudomonadati</taxon>
        <taxon>Bacteroidota</taxon>
        <taxon>Flavobacteriia</taxon>
        <taxon>Flavobacteriales</taxon>
        <taxon>Flavobacteriaceae</taxon>
        <taxon>Algibacter</taxon>
    </lineage>
</organism>
<dbReference type="InterPro" id="IPR012336">
    <property type="entry name" value="Thioredoxin-like_fold"/>
</dbReference>
<dbReference type="AlphaFoldDB" id="A0A4V3HG87"/>
<dbReference type="InterPro" id="IPR051099">
    <property type="entry name" value="AGR/TXD"/>
</dbReference>
<evidence type="ECO:0000256" key="1">
    <source>
        <dbReference type="ARBA" id="ARBA00022729"/>
    </source>
</evidence>
<dbReference type="InterPro" id="IPR017937">
    <property type="entry name" value="Thioredoxin_CS"/>
</dbReference>
<dbReference type="Pfam" id="PF13098">
    <property type="entry name" value="Thioredoxin_2"/>
    <property type="match status" value="1"/>
</dbReference>
<comment type="caution">
    <text evidence="4">The sequence shown here is derived from an EMBL/GenBank/DDBJ whole genome shotgun (WGS) entry which is preliminary data.</text>
</comment>
<name>A0A4V3HG87_9FLAO</name>
<dbReference type="PANTHER" id="PTHR15337">
    <property type="entry name" value="ANTERIOR GRADIENT PROTEIN-RELATED"/>
    <property type="match status" value="1"/>
</dbReference>
<gene>
    <name evidence="4" type="ORF">DFQ06_3554</name>
</gene>
<evidence type="ECO:0000313" key="5">
    <source>
        <dbReference type="Proteomes" id="UP000294824"/>
    </source>
</evidence>
<evidence type="ECO:0000259" key="3">
    <source>
        <dbReference type="Pfam" id="PF13098"/>
    </source>
</evidence>
<dbReference type="Proteomes" id="UP000294824">
    <property type="component" value="Unassembled WGS sequence"/>
</dbReference>
<accession>A0A4V3HG87</accession>
<feature type="domain" description="Thioredoxin-like fold" evidence="3">
    <location>
        <begin position="46"/>
        <end position="161"/>
    </location>
</feature>
<proteinExistence type="predicted"/>
<protein>
    <submittedName>
        <fullName evidence="4">Thioredoxin-related protein</fullName>
    </submittedName>
</protein>
<keyword evidence="2" id="KW-0676">Redox-active center</keyword>
<dbReference type="SUPFAM" id="SSF52833">
    <property type="entry name" value="Thioredoxin-like"/>
    <property type="match status" value="1"/>
</dbReference>
<dbReference type="PANTHER" id="PTHR15337:SF11">
    <property type="entry name" value="THIOREDOXIN DOMAIN-CONTAINING PROTEIN"/>
    <property type="match status" value="1"/>
</dbReference>
<reference evidence="4 5" key="1">
    <citation type="submission" date="2019-03" db="EMBL/GenBank/DDBJ databases">
        <title>Genomic Encyclopedia of Type Strains, Phase III (KMG-III): the genomes of soil and plant-associated and newly described type strains.</title>
        <authorList>
            <person name="Whitman W."/>
        </authorList>
    </citation>
    <scope>NUCLEOTIDE SEQUENCE [LARGE SCALE GENOMIC DNA]</scope>
    <source>
        <strain evidence="4 5">CECT 8301</strain>
    </source>
</reference>
<dbReference type="EMBL" id="SORL01000012">
    <property type="protein sequence ID" value="TDY60421.1"/>
    <property type="molecule type" value="Genomic_DNA"/>
</dbReference>
<dbReference type="InterPro" id="IPR036249">
    <property type="entry name" value="Thioredoxin-like_sf"/>
</dbReference>